<feature type="disulfide bond" evidence="1">
    <location>
        <begin position="705"/>
        <end position="714"/>
    </location>
</feature>
<sequence length="953" mass="106058">MAQAVEKEAAADDDGSYLVLVDDDQKSESETHLLLGKTPNELKTLLKDMETLSKNIASLQLTNNNNNNPNTSSRSNLNKLKLDKEEEDVDADADADKDKDAEECAPLAAGTNKEWKQVEDDDEVDWKESTFTFLYMSGIKTQAFWYAIFIYSVQLSTTLLTLIDTIDWHDQNNRVAIPPMVGITVTIAQGITMFLMLSFQTDLIQAFSKLQDGYYPALNLNYPGATYAAWLFSCLAQLVAGSMLLVTIFVLTMQVQDVISMMLNFAALSFLADIDNLGFALAKNGFVTDTMRRHAKAVVDFKVPRRVIGRKGRVLKRTIYVIGLVLLYSMYGAIKYRQLQGWYLQTYIYVQFGDAHYEELSYYSGIFTSGHGRTASHRQYRDMATNSTLLAYCKDDEAWTFSRNDDPCDFFAISPRTISYDVTSIPDNQWLVKDSLSRLMPFDSFTLVGRDCDPEACQGECTDDVCHCAPDRFGLDCEFSNVCPELLVMSEPFPSMRDGWAVSEHFELFRDNTTGEPIRVYGMPVFYSNKTFPANVIFFGGRRWVMTEEATLLGRQRQEYYDMADSGAFFPQQTAMHLQNESFHGYHDNSHHVIFLSDTVTYQTMRPTPAGLGWYGTVLQKADGGRPIVSKGHKIDAVLACETCNNQYYGFCNSQGGTCNATTGLCECNDGYSGDKCSQVEKCFEQERPCFGNGICDLASGECRCFYPHYGATCDSDYWCIEEYGKCLEGGVCDVSGGSNFACDCLDPATTGAACELRKDCTFYGCENGGSCNETTHACECPRPFYGYGCQLVNATLDEHICRTDADCVGGGNCDATSGTCTCESSGRYGSLCEHEYDCTKSGCHRSGGLCDIDSHLCKCIEPYFGPSCSELPDCVADSDCFGSNSECDVDSGTCKCKDVFRTGKLCEISEDCRRLDSGGCLNNGICDPNGFCECRLPFRKALCHWIMDDEEH</sequence>
<keyword evidence="1" id="KW-1015">Disulfide bond</keyword>
<keyword evidence="3" id="KW-1133">Transmembrane helix</keyword>
<dbReference type="PANTHER" id="PTHR24035">
    <property type="entry name" value="MULTIPLE EPIDERMAL GROWTH FACTOR-LIKE DOMAINS PROTEIN"/>
    <property type="match status" value="1"/>
</dbReference>
<dbReference type="EMBL" id="CAICTM010000174">
    <property type="protein sequence ID" value="CAB9503754.1"/>
    <property type="molecule type" value="Genomic_DNA"/>
</dbReference>
<feature type="domain" description="EGF-like" evidence="4">
    <location>
        <begin position="757"/>
        <end position="791"/>
    </location>
</feature>
<evidence type="ECO:0000256" key="2">
    <source>
        <dbReference type="SAM" id="MobiDB-lite"/>
    </source>
</evidence>
<comment type="caution">
    <text evidence="5">The sequence shown here is derived from an EMBL/GenBank/DDBJ whole genome shotgun (WGS) entry which is preliminary data.</text>
</comment>
<keyword evidence="3" id="KW-0472">Membrane</keyword>
<feature type="domain" description="EGF-like" evidence="4">
    <location>
        <begin position="679"/>
        <end position="715"/>
    </location>
</feature>
<dbReference type="PANTHER" id="PTHR24035:SF109">
    <property type="entry name" value="PROTEIN DRAPER"/>
    <property type="match status" value="1"/>
</dbReference>
<protein>
    <submittedName>
        <fullName evidence="5">EGF-like domain</fullName>
    </submittedName>
</protein>
<dbReference type="PROSITE" id="PS50026">
    <property type="entry name" value="EGF_3"/>
    <property type="match status" value="4"/>
</dbReference>
<keyword evidence="6" id="KW-1185">Reference proteome</keyword>
<dbReference type="Proteomes" id="UP001153069">
    <property type="component" value="Unassembled WGS sequence"/>
</dbReference>
<reference evidence="5" key="1">
    <citation type="submission" date="2020-06" db="EMBL/GenBank/DDBJ databases">
        <authorList>
            <consortium name="Plant Systems Biology data submission"/>
        </authorList>
    </citation>
    <scope>NUCLEOTIDE SEQUENCE</scope>
    <source>
        <strain evidence="5">D6</strain>
    </source>
</reference>
<feature type="transmembrane region" description="Helical" evidence="3">
    <location>
        <begin position="143"/>
        <end position="163"/>
    </location>
</feature>
<dbReference type="AlphaFoldDB" id="A0A9N8DJG6"/>
<feature type="transmembrane region" description="Helical" evidence="3">
    <location>
        <begin position="175"/>
        <end position="199"/>
    </location>
</feature>
<evidence type="ECO:0000313" key="6">
    <source>
        <dbReference type="Proteomes" id="UP001153069"/>
    </source>
</evidence>
<organism evidence="5 6">
    <name type="scientific">Seminavis robusta</name>
    <dbReference type="NCBI Taxonomy" id="568900"/>
    <lineage>
        <taxon>Eukaryota</taxon>
        <taxon>Sar</taxon>
        <taxon>Stramenopiles</taxon>
        <taxon>Ochrophyta</taxon>
        <taxon>Bacillariophyta</taxon>
        <taxon>Bacillariophyceae</taxon>
        <taxon>Bacillariophycidae</taxon>
        <taxon>Naviculales</taxon>
        <taxon>Naviculaceae</taxon>
        <taxon>Seminavis</taxon>
    </lineage>
</organism>
<feature type="disulfide bond" evidence="1">
    <location>
        <begin position="781"/>
        <end position="790"/>
    </location>
</feature>
<name>A0A9N8DJG6_9STRA</name>
<dbReference type="PROSITE" id="PS00022">
    <property type="entry name" value="EGF_1"/>
    <property type="match status" value="4"/>
</dbReference>
<evidence type="ECO:0000313" key="5">
    <source>
        <dbReference type="EMBL" id="CAB9503754.1"/>
    </source>
</evidence>
<proteinExistence type="predicted"/>
<dbReference type="InterPro" id="IPR052108">
    <property type="entry name" value="MEGF/SIB"/>
</dbReference>
<keyword evidence="3" id="KW-0812">Transmembrane</keyword>
<evidence type="ECO:0000259" key="4">
    <source>
        <dbReference type="PROSITE" id="PS50026"/>
    </source>
</evidence>
<feature type="transmembrane region" description="Helical" evidence="3">
    <location>
        <begin position="314"/>
        <end position="334"/>
    </location>
</feature>
<accession>A0A9N8DJG6</accession>
<evidence type="ECO:0000256" key="1">
    <source>
        <dbReference type="PROSITE-ProRule" id="PRU00076"/>
    </source>
</evidence>
<feature type="region of interest" description="Disordered" evidence="2">
    <location>
        <begin position="60"/>
        <end position="109"/>
    </location>
</feature>
<comment type="caution">
    <text evidence="1">Lacks conserved residue(s) required for the propagation of feature annotation.</text>
</comment>
<feature type="compositionally biased region" description="Low complexity" evidence="2">
    <location>
        <begin position="60"/>
        <end position="79"/>
    </location>
</feature>
<evidence type="ECO:0000256" key="3">
    <source>
        <dbReference type="SAM" id="Phobius"/>
    </source>
</evidence>
<feature type="domain" description="EGF-like" evidence="4">
    <location>
        <begin position="798"/>
        <end position="834"/>
    </location>
</feature>
<dbReference type="SMART" id="SM00181">
    <property type="entry name" value="EGF"/>
    <property type="match status" value="9"/>
</dbReference>
<keyword evidence="1" id="KW-0245">EGF-like domain</keyword>
<gene>
    <name evidence="5" type="ORF">SEMRO_175_G077080.1</name>
</gene>
<feature type="domain" description="EGF-like" evidence="4">
    <location>
        <begin position="716"/>
        <end position="756"/>
    </location>
</feature>
<dbReference type="PROSITE" id="PS01186">
    <property type="entry name" value="EGF_2"/>
    <property type="match status" value="4"/>
</dbReference>
<dbReference type="Gene3D" id="2.10.25.10">
    <property type="entry name" value="Laminin"/>
    <property type="match status" value="1"/>
</dbReference>
<dbReference type="InterPro" id="IPR000742">
    <property type="entry name" value="EGF"/>
</dbReference>
<feature type="transmembrane region" description="Helical" evidence="3">
    <location>
        <begin position="227"/>
        <end position="252"/>
    </location>
</feature>
<dbReference type="OrthoDB" id="47399at2759"/>